<keyword evidence="4 5" id="KW-0720">Serine protease</keyword>
<organism evidence="8 9">
    <name type="scientific">Methylococcus capsulatus</name>
    <dbReference type="NCBI Taxonomy" id="414"/>
    <lineage>
        <taxon>Bacteria</taxon>
        <taxon>Pseudomonadati</taxon>
        <taxon>Pseudomonadota</taxon>
        <taxon>Gammaproteobacteria</taxon>
        <taxon>Methylococcales</taxon>
        <taxon>Methylococcaceae</taxon>
        <taxon>Methylococcus</taxon>
    </lineage>
</organism>
<dbReference type="Gene3D" id="2.30.42.10">
    <property type="match status" value="1"/>
</dbReference>
<evidence type="ECO:0000256" key="4">
    <source>
        <dbReference type="ARBA" id="ARBA00022825"/>
    </source>
</evidence>
<evidence type="ECO:0000313" key="8">
    <source>
        <dbReference type="EMBL" id="CAI8826633.1"/>
    </source>
</evidence>
<dbReference type="NCBIfam" id="TIGR00225">
    <property type="entry name" value="prc"/>
    <property type="match status" value="1"/>
</dbReference>
<keyword evidence="3 5" id="KW-0378">Hydrolase</keyword>
<protein>
    <submittedName>
        <fullName evidence="8">Carboxy-terminal-processing protease</fullName>
        <ecNumber evidence="8">3.4.21.102</ecNumber>
    </submittedName>
</protein>
<dbReference type="Pfam" id="PF22694">
    <property type="entry name" value="CtpB_N-like"/>
    <property type="match status" value="1"/>
</dbReference>
<evidence type="ECO:0000313" key="9">
    <source>
        <dbReference type="Proteomes" id="UP001158598"/>
    </source>
</evidence>
<dbReference type="FunFam" id="2.30.42.10:FF:000063">
    <property type="entry name" value="Peptidase, S41 family"/>
    <property type="match status" value="1"/>
</dbReference>
<keyword evidence="2 5" id="KW-0645">Protease</keyword>
<evidence type="ECO:0000256" key="3">
    <source>
        <dbReference type="ARBA" id="ARBA00022801"/>
    </source>
</evidence>
<evidence type="ECO:0000256" key="6">
    <source>
        <dbReference type="SAM" id="MobiDB-lite"/>
    </source>
</evidence>
<evidence type="ECO:0000256" key="1">
    <source>
        <dbReference type="ARBA" id="ARBA00009179"/>
    </source>
</evidence>
<evidence type="ECO:0000256" key="5">
    <source>
        <dbReference type="RuleBase" id="RU004404"/>
    </source>
</evidence>
<dbReference type="AlphaFoldDB" id="A0AA35V699"/>
<dbReference type="PANTHER" id="PTHR32060">
    <property type="entry name" value="TAIL-SPECIFIC PROTEASE"/>
    <property type="match status" value="1"/>
</dbReference>
<evidence type="ECO:0000256" key="2">
    <source>
        <dbReference type="ARBA" id="ARBA00022670"/>
    </source>
</evidence>
<dbReference type="SUPFAM" id="SSF50156">
    <property type="entry name" value="PDZ domain-like"/>
    <property type="match status" value="1"/>
</dbReference>
<dbReference type="FunFam" id="3.90.226.10:FF:000029">
    <property type="entry name" value="Peptidase, S41 family"/>
    <property type="match status" value="1"/>
</dbReference>
<dbReference type="CDD" id="cd06782">
    <property type="entry name" value="cpPDZ_CPP-like"/>
    <property type="match status" value="1"/>
</dbReference>
<dbReference type="InterPro" id="IPR055210">
    <property type="entry name" value="CtpA/B_N"/>
</dbReference>
<dbReference type="Pfam" id="PF03572">
    <property type="entry name" value="Peptidase_S41"/>
    <property type="match status" value="1"/>
</dbReference>
<reference evidence="8" key="1">
    <citation type="submission" date="2023-03" db="EMBL/GenBank/DDBJ databases">
        <authorList>
            <person name="Pearce D."/>
        </authorList>
    </citation>
    <scope>NUCLEOTIDE SEQUENCE</scope>
    <source>
        <strain evidence="8">Mc</strain>
    </source>
</reference>
<dbReference type="GO" id="GO:0030288">
    <property type="term" value="C:outer membrane-bounded periplasmic space"/>
    <property type="evidence" value="ECO:0007669"/>
    <property type="project" value="TreeGrafter"/>
</dbReference>
<dbReference type="Gene3D" id="3.90.226.10">
    <property type="entry name" value="2-enoyl-CoA Hydratase, Chain A, domain 1"/>
    <property type="match status" value="1"/>
</dbReference>
<dbReference type="SMART" id="SM00245">
    <property type="entry name" value="TSPc"/>
    <property type="match status" value="1"/>
</dbReference>
<comment type="similarity">
    <text evidence="1 5">Belongs to the peptidase S41A family.</text>
</comment>
<gene>
    <name evidence="8" type="primary">ctpA</name>
    <name evidence="8" type="ORF">MCNOR_2048</name>
</gene>
<dbReference type="SUPFAM" id="SSF52096">
    <property type="entry name" value="ClpP/crotonase"/>
    <property type="match status" value="1"/>
</dbReference>
<dbReference type="EC" id="3.4.21.102" evidence="8"/>
<dbReference type="InterPro" id="IPR001478">
    <property type="entry name" value="PDZ"/>
</dbReference>
<evidence type="ECO:0000259" key="7">
    <source>
        <dbReference type="PROSITE" id="PS50106"/>
    </source>
</evidence>
<accession>A0AA35V699</accession>
<dbReference type="SMART" id="SM00228">
    <property type="entry name" value="PDZ"/>
    <property type="match status" value="1"/>
</dbReference>
<dbReference type="EMBL" id="OX458332">
    <property type="protein sequence ID" value="CAI8826633.1"/>
    <property type="molecule type" value="Genomic_DNA"/>
</dbReference>
<dbReference type="InterPro" id="IPR004447">
    <property type="entry name" value="Peptidase_S41A"/>
</dbReference>
<dbReference type="InterPro" id="IPR005151">
    <property type="entry name" value="Tail-specific_protease"/>
</dbReference>
<dbReference type="GO" id="GO:0004252">
    <property type="term" value="F:serine-type endopeptidase activity"/>
    <property type="evidence" value="ECO:0007669"/>
    <property type="project" value="UniProtKB-EC"/>
</dbReference>
<dbReference type="Proteomes" id="UP001158598">
    <property type="component" value="Chromosome"/>
</dbReference>
<proteinExistence type="inferred from homology"/>
<dbReference type="PANTHER" id="PTHR32060:SF30">
    <property type="entry name" value="CARBOXY-TERMINAL PROCESSING PROTEASE CTPA"/>
    <property type="match status" value="1"/>
</dbReference>
<dbReference type="InterPro" id="IPR029045">
    <property type="entry name" value="ClpP/crotonase-like_dom_sf"/>
</dbReference>
<dbReference type="PROSITE" id="PS50106">
    <property type="entry name" value="PDZ"/>
    <property type="match status" value="1"/>
</dbReference>
<dbReference type="Pfam" id="PF13180">
    <property type="entry name" value="PDZ_2"/>
    <property type="match status" value="1"/>
</dbReference>
<sequence length="458" mass="48992">MAPEIEFVAEFVAEYLNMVKVTGMRALKIGLLVGVVSAASWAEDKPTPAGAVNIPFEGLKTFSEVYGRIQQDYVEPVPDDKLLEDAIRGMLSGLDPHSTYLDQEQYNELKVGTTGQFGGLGIEVGMENGFVKVIAPIDDTPAFHAGIKAGDLIIRLDDKPVKGMSLNDAVKMMRGEPGSPIVLTVVREGVEQPLKITITRDIIKIKSVKSRILEDGYGYLRITSFQSKTGDNVIEAIDEMKKKGALKGLVLDLRNNPGGVLNAAVAVSDAFLESGLIVYTDGRVEDAKMRFSATPNDVIGGAPMVVLINGGSASASEIVAGALQDHKRAVIMGEKTFGKGSVQTILPTSNGGAVKLTTARYYTPSGRSIQAEGITPDVPISRVKLEMAAKSEFAPIKEADLTGHLSNDKAKKGGEAKDAKDKESDKVDDTLALQDYPLNEALNLLKGINIVHKNGVKN</sequence>
<dbReference type="GO" id="GO:0006508">
    <property type="term" value="P:proteolysis"/>
    <property type="evidence" value="ECO:0007669"/>
    <property type="project" value="UniProtKB-KW"/>
</dbReference>
<dbReference type="Gene3D" id="3.30.750.44">
    <property type="match status" value="1"/>
</dbReference>
<feature type="region of interest" description="Disordered" evidence="6">
    <location>
        <begin position="404"/>
        <end position="428"/>
    </location>
</feature>
<dbReference type="InterPro" id="IPR036034">
    <property type="entry name" value="PDZ_sf"/>
</dbReference>
<dbReference type="CDD" id="cd07560">
    <property type="entry name" value="Peptidase_S41_CPP"/>
    <property type="match status" value="1"/>
</dbReference>
<feature type="domain" description="PDZ" evidence="7">
    <location>
        <begin position="106"/>
        <end position="174"/>
    </location>
</feature>
<dbReference type="GO" id="GO:0007165">
    <property type="term" value="P:signal transduction"/>
    <property type="evidence" value="ECO:0007669"/>
    <property type="project" value="TreeGrafter"/>
</dbReference>
<name>A0AA35V699_METCP</name>